<dbReference type="PROSITE" id="PS51063">
    <property type="entry name" value="HTH_CRP_2"/>
    <property type="match status" value="1"/>
</dbReference>
<dbReference type="InterPro" id="IPR036388">
    <property type="entry name" value="WH-like_DNA-bd_sf"/>
</dbReference>
<keyword evidence="1" id="KW-0805">Transcription regulation</keyword>
<dbReference type="InterPro" id="IPR036390">
    <property type="entry name" value="WH_DNA-bd_sf"/>
</dbReference>
<name>A0A7S6VTP8_9GAMM</name>
<dbReference type="InterPro" id="IPR014710">
    <property type="entry name" value="RmlC-like_jellyroll"/>
</dbReference>
<dbReference type="SUPFAM" id="SSF51206">
    <property type="entry name" value="cAMP-binding domain-like"/>
    <property type="match status" value="1"/>
</dbReference>
<accession>A0A7S6VTP8</accession>
<keyword evidence="2" id="KW-0238">DNA-binding</keyword>
<dbReference type="EMBL" id="CP048659">
    <property type="protein sequence ID" value="QOW44578.1"/>
    <property type="molecule type" value="Genomic_DNA"/>
</dbReference>
<dbReference type="AlphaFoldDB" id="A0A7S6VTP8"/>
<dbReference type="PROSITE" id="PS50042">
    <property type="entry name" value="CNMP_BINDING_3"/>
    <property type="match status" value="1"/>
</dbReference>
<dbReference type="Gene3D" id="1.10.10.10">
    <property type="entry name" value="Winged helix-like DNA-binding domain superfamily/Winged helix DNA-binding domain"/>
    <property type="match status" value="1"/>
</dbReference>
<dbReference type="InterPro" id="IPR018490">
    <property type="entry name" value="cNMP-bd_dom_sf"/>
</dbReference>
<dbReference type="Pfam" id="PF13545">
    <property type="entry name" value="HTH_Crp_2"/>
    <property type="match status" value="1"/>
</dbReference>
<gene>
    <name evidence="6" type="ORF">G0028_00920</name>
</gene>
<reference evidence="6 7" key="1">
    <citation type="submission" date="2020-02" db="EMBL/GenBank/DDBJ databases">
        <title>Tigecycline-resistant Acinetobacter species from pigs and migratory birds.</title>
        <authorList>
            <person name="Chen C."/>
            <person name="Sun J."/>
            <person name="Liao X.-P."/>
            <person name="Liu Y.-H."/>
        </authorList>
    </citation>
    <scope>NUCLEOTIDE SEQUENCE [LARGE SCALE GENOMIC DNA]</scope>
    <source>
        <strain evidence="6 7">YH12207_T</strain>
    </source>
</reference>
<dbReference type="Gene3D" id="2.60.120.10">
    <property type="entry name" value="Jelly Rolls"/>
    <property type="match status" value="1"/>
</dbReference>
<dbReference type="SMART" id="SM00419">
    <property type="entry name" value="HTH_CRP"/>
    <property type="match status" value="1"/>
</dbReference>
<dbReference type="GO" id="GO:0003677">
    <property type="term" value="F:DNA binding"/>
    <property type="evidence" value="ECO:0007669"/>
    <property type="project" value="UniProtKB-KW"/>
</dbReference>
<dbReference type="InterPro" id="IPR000595">
    <property type="entry name" value="cNMP-bd_dom"/>
</dbReference>
<evidence type="ECO:0000259" key="5">
    <source>
        <dbReference type="PROSITE" id="PS51063"/>
    </source>
</evidence>
<organism evidence="6 7">
    <name type="scientific">Acinetobacter piscicola</name>
    <dbReference type="NCBI Taxonomy" id="2006115"/>
    <lineage>
        <taxon>Bacteria</taxon>
        <taxon>Pseudomonadati</taxon>
        <taxon>Pseudomonadota</taxon>
        <taxon>Gammaproteobacteria</taxon>
        <taxon>Moraxellales</taxon>
        <taxon>Moraxellaceae</taxon>
        <taxon>Acinetobacter</taxon>
    </lineage>
</organism>
<evidence type="ECO:0000313" key="7">
    <source>
        <dbReference type="Proteomes" id="UP000593966"/>
    </source>
</evidence>
<evidence type="ECO:0000259" key="4">
    <source>
        <dbReference type="PROSITE" id="PS50042"/>
    </source>
</evidence>
<proteinExistence type="predicted"/>
<evidence type="ECO:0000313" key="6">
    <source>
        <dbReference type="EMBL" id="QOW44578.1"/>
    </source>
</evidence>
<feature type="domain" description="HTH crp-type" evidence="5">
    <location>
        <begin position="156"/>
        <end position="229"/>
    </location>
</feature>
<dbReference type="SUPFAM" id="SSF46785">
    <property type="entry name" value="Winged helix' DNA-binding domain"/>
    <property type="match status" value="1"/>
</dbReference>
<dbReference type="InterPro" id="IPR012318">
    <property type="entry name" value="HTH_CRP"/>
</dbReference>
<keyword evidence="3" id="KW-0804">Transcription</keyword>
<evidence type="ECO:0000256" key="3">
    <source>
        <dbReference type="ARBA" id="ARBA00023163"/>
    </source>
</evidence>
<dbReference type="Proteomes" id="UP000593966">
    <property type="component" value="Chromosome"/>
</dbReference>
<protein>
    <submittedName>
        <fullName evidence="6">Crp/Fnr family transcriptional regulator</fullName>
    </submittedName>
</protein>
<evidence type="ECO:0000256" key="1">
    <source>
        <dbReference type="ARBA" id="ARBA00023015"/>
    </source>
</evidence>
<dbReference type="GO" id="GO:0006355">
    <property type="term" value="P:regulation of DNA-templated transcription"/>
    <property type="evidence" value="ECO:0007669"/>
    <property type="project" value="InterPro"/>
</dbReference>
<dbReference type="Pfam" id="PF00027">
    <property type="entry name" value="cNMP_binding"/>
    <property type="match status" value="1"/>
</dbReference>
<feature type="domain" description="Cyclic nucleotide-binding" evidence="4">
    <location>
        <begin position="22"/>
        <end position="142"/>
    </location>
</feature>
<sequence>MDTFMQYYDLNSVSNFDVLKNIFKSLSGDNIKYILDYAYIKKYQKNELILNKENCSEALYILLNGIIHIGYLSVSGRFHAFNYFSEKNLINALPCLKGHIIDYDYYAFNQVRVLVIPKHIFLEELKNNNGLKQDVFDLIALRMHHLIAEIKFLHVANLHQKICKTLLNLALQYGLHHPLGIEIYLKISQHDLADLLSTSRQTINKEIKNLVGLNIIEWQYENIVIKDLQYLKYKVNDI</sequence>
<evidence type="ECO:0000256" key="2">
    <source>
        <dbReference type="ARBA" id="ARBA00023125"/>
    </source>
</evidence>
<keyword evidence="7" id="KW-1185">Reference proteome</keyword>